<keyword evidence="3" id="KW-1185">Reference proteome</keyword>
<dbReference type="GO" id="GO:0030036">
    <property type="term" value="P:actin cytoskeleton organization"/>
    <property type="evidence" value="ECO:0007669"/>
    <property type="project" value="TreeGrafter"/>
</dbReference>
<organism evidence="2 3">
    <name type="scientific">Linnemannia exigua</name>
    <dbReference type="NCBI Taxonomy" id="604196"/>
    <lineage>
        <taxon>Eukaryota</taxon>
        <taxon>Fungi</taxon>
        <taxon>Fungi incertae sedis</taxon>
        <taxon>Mucoromycota</taxon>
        <taxon>Mortierellomycotina</taxon>
        <taxon>Mortierellomycetes</taxon>
        <taxon>Mortierellales</taxon>
        <taxon>Mortierellaceae</taxon>
        <taxon>Linnemannia</taxon>
    </lineage>
</organism>
<accession>A0AAD4DIY5</accession>
<feature type="compositionally biased region" description="Polar residues" evidence="1">
    <location>
        <begin position="76"/>
        <end position="112"/>
    </location>
</feature>
<feature type="region of interest" description="Disordered" evidence="1">
    <location>
        <begin position="1"/>
        <end position="256"/>
    </location>
</feature>
<feature type="region of interest" description="Disordered" evidence="1">
    <location>
        <begin position="492"/>
        <end position="512"/>
    </location>
</feature>
<evidence type="ECO:0000313" key="2">
    <source>
        <dbReference type="EMBL" id="KAG0279390.1"/>
    </source>
</evidence>
<feature type="region of interest" description="Disordered" evidence="1">
    <location>
        <begin position="298"/>
        <end position="331"/>
    </location>
</feature>
<feature type="compositionally biased region" description="Low complexity" evidence="1">
    <location>
        <begin position="167"/>
        <end position="179"/>
    </location>
</feature>
<feature type="compositionally biased region" description="Polar residues" evidence="1">
    <location>
        <begin position="317"/>
        <end position="329"/>
    </location>
</feature>
<evidence type="ECO:0000313" key="3">
    <source>
        <dbReference type="Proteomes" id="UP001194580"/>
    </source>
</evidence>
<dbReference type="GO" id="GO:0003779">
    <property type="term" value="F:actin binding"/>
    <property type="evidence" value="ECO:0007669"/>
    <property type="project" value="TreeGrafter"/>
</dbReference>
<evidence type="ECO:0000256" key="1">
    <source>
        <dbReference type="SAM" id="MobiDB-lite"/>
    </source>
</evidence>
<gene>
    <name evidence="2" type="ORF">BGZ95_001368</name>
</gene>
<feature type="compositionally biased region" description="Pro residues" evidence="1">
    <location>
        <begin position="305"/>
        <end position="314"/>
    </location>
</feature>
<sequence>MQSMQMPHQTHQGPGLPPPQQQVYHHAPLSQSYQSINSATTATSAQTNSNSPSPPKEKRSRRWSLAGRLFDKRKSITQPFNNIPASSSPQTCSLNNTSQPPLTINTTYNNNGKAPYSDDQQHRVSPVGSGGSGGSGGSSGSGHSGGCSGSRSGHRRSSLADIPKAILSSLRRGSHSSSSETANKEKEPTNNNGVPAPVYHQQRQRQHQQQQYQQAEDRVDSPFTDNDDDNDSTTAPCAENDQERYQQQRQEKEFQPSTATILTANGLMQATMAVPKAPPPSFSQDAAAPPAIPIKSILKKQSPSSSPPSPPSPTSPLSRMQKPNNSNNYVHPMTGYDGQMGGFLQATDHRARLETSSPITSHPHFHQQQQSQQKSGLPLGWTPAPGGIQPLQYPTTPAHYTGYGNYGEKTIVNPTSTTYVPLSKPSTELMDDRYLPQGGAAFPPDYTPGMQSNVFQDRGGERSQGQVLDYRMMEMDPSFSFQGAPAAAASAAADSNGYHQHRDPSFAPQAHHQYNYGYDQNSSIVDGPQSMTTTMMHERDGYGSINNNNNNNNSNNNYSYFSTRNGSYSSYNSHGILLTGNGIARRPKTIGFTDTIEIIPAYRKSEYNRRSDKFATFKNLTPDLKIEIRDELNAYKMREMAVHVESMGNTAFH</sequence>
<feature type="compositionally biased region" description="Gly residues" evidence="1">
    <location>
        <begin position="128"/>
        <end position="148"/>
    </location>
</feature>
<dbReference type="PANTHER" id="PTHR12751">
    <property type="entry name" value="PHOSPHATASE AND ACTIN REGULATOR PHACTR"/>
    <property type="match status" value="1"/>
</dbReference>
<dbReference type="EMBL" id="JAAAIL010000128">
    <property type="protein sequence ID" value="KAG0279390.1"/>
    <property type="molecule type" value="Genomic_DNA"/>
</dbReference>
<proteinExistence type="predicted"/>
<dbReference type="PANTHER" id="PTHR12751:SF18">
    <property type="entry name" value="PHOSPHATASE AND ACTIN REGULATOR 1"/>
    <property type="match status" value="1"/>
</dbReference>
<feature type="compositionally biased region" description="Low complexity" evidence="1">
    <location>
        <begin position="37"/>
        <end position="51"/>
    </location>
</feature>
<dbReference type="Proteomes" id="UP001194580">
    <property type="component" value="Unassembled WGS sequence"/>
</dbReference>
<protein>
    <submittedName>
        <fullName evidence="2">Uncharacterized protein</fullName>
    </submittedName>
</protein>
<reference evidence="2" key="1">
    <citation type="journal article" date="2020" name="Fungal Divers.">
        <title>Resolving the Mortierellaceae phylogeny through synthesis of multi-gene phylogenetics and phylogenomics.</title>
        <authorList>
            <person name="Vandepol N."/>
            <person name="Liber J."/>
            <person name="Desiro A."/>
            <person name="Na H."/>
            <person name="Kennedy M."/>
            <person name="Barry K."/>
            <person name="Grigoriev I.V."/>
            <person name="Miller A.N."/>
            <person name="O'Donnell K."/>
            <person name="Stajich J.E."/>
            <person name="Bonito G."/>
        </authorList>
    </citation>
    <scope>NUCLEOTIDE SEQUENCE</scope>
    <source>
        <strain evidence="2">NRRL 28262</strain>
    </source>
</reference>
<dbReference type="AlphaFoldDB" id="A0AAD4DIY5"/>
<comment type="caution">
    <text evidence="2">The sequence shown here is derived from an EMBL/GenBank/DDBJ whole genome shotgun (WGS) entry which is preliminary data.</text>
</comment>
<name>A0AAD4DIY5_9FUNG</name>
<feature type="compositionally biased region" description="Basic and acidic residues" evidence="1">
    <location>
        <begin position="241"/>
        <end position="254"/>
    </location>
</feature>